<dbReference type="RefSeq" id="WP_234268674.1">
    <property type="nucleotide sequence ID" value="NZ_JABFTX010000001.1"/>
</dbReference>
<gene>
    <name evidence="2" type="ORF">HOP53_03315</name>
</gene>
<protein>
    <submittedName>
        <fullName evidence="2">Sel1 repeat family protein</fullName>
    </submittedName>
</protein>
<dbReference type="SUPFAM" id="SSF81901">
    <property type="entry name" value="HCP-like"/>
    <property type="match status" value="1"/>
</dbReference>
<keyword evidence="3" id="KW-1185">Reference proteome</keyword>
<organism evidence="2 3">
    <name type="scientific">Billgrantia ethanolica</name>
    <dbReference type="NCBI Taxonomy" id="2733486"/>
    <lineage>
        <taxon>Bacteria</taxon>
        <taxon>Pseudomonadati</taxon>
        <taxon>Pseudomonadota</taxon>
        <taxon>Gammaproteobacteria</taxon>
        <taxon>Oceanospirillales</taxon>
        <taxon>Halomonadaceae</taxon>
        <taxon>Billgrantia</taxon>
    </lineage>
</organism>
<dbReference type="Gene3D" id="1.25.40.10">
    <property type="entry name" value="Tetratricopeptide repeat domain"/>
    <property type="match status" value="1"/>
</dbReference>
<dbReference type="PANTHER" id="PTHR11102:SF160">
    <property type="entry name" value="ERAD-ASSOCIATED E3 UBIQUITIN-PROTEIN LIGASE COMPONENT HRD3"/>
    <property type="match status" value="1"/>
</dbReference>
<dbReference type="PANTHER" id="PTHR11102">
    <property type="entry name" value="SEL-1-LIKE PROTEIN"/>
    <property type="match status" value="1"/>
</dbReference>
<evidence type="ECO:0000313" key="3">
    <source>
        <dbReference type="Proteomes" id="UP001320168"/>
    </source>
</evidence>
<name>A0ABS8ZZ46_9GAMM</name>
<dbReference type="Proteomes" id="UP001320168">
    <property type="component" value="Unassembled WGS sequence"/>
</dbReference>
<accession>A0ABS8ZZ46</accession>
<comment type="caution">
    <text evidence="2">The sequence shown here is derived from an EMBL/GenBank/DDBJ whole genome shotgun (WGS) entry which is preliminary data.</text>
</comment>
<sequence>MSISRLKTTVVLAALKLSFLTLPTALALDKEAQAAKDEGMRLYNAHQRTTSMPYLEIAANAGDVEAMYYLGEAHRLRHLGMTQAALEWYHRAAQEGEPHAMLRLSDGSACELGAVCPEDGNDWREAALSATLPKAEAGDADAMGALYDIYTYLDQHDEAMEWLLRSAEAGNLDSMNWLGHLARDDEESYATETERLEAAAEWHRRAAEAGYAPAMNDLSSVLNNLGRHEEAWEWMVYASEAGHINGRLWQAACYIEPDSEENEMCQTEKDPAKGWAILLALSEEVPGSSSENALKYYTYGDSVTAKQREEGERMMEEWLNREPPLSYFPDKFGF</sequence>
<keyword evidence="1" id="KW-0732">Signal</keyword>
<dbReference type="EMBL" id="JABFTX010000001">
    <property type="protein sequence ID" value="MCE8001861.1"/>
    <property type="molecule type" value="Genomic_DNA"/>
</dbReference>
<reference evidence="2 3" key="1">
    <citation type="journal article" date="2021" name="Front. Microbiol.">
        <title>Aerobic Denitrification and Heterotrophic Sulfur Oxidation in the Genus Halomonas Revealed by Six Novel Species Characterizations and Genome-Based Analysis.</title>
        <authorList>
            <person name="Wang L."/>
            <person name="Shao Z."/>
        </authorList>
    </citation>
    <scope>NUCLEOTIDE SEQUENCE [LARGE SCALE GENOMIC DNA]</scope>
    <source>
        <strain evidence="2 3">MCCC 1A11081</strain>
    </source>
</reference>
<proteinExistence type="predicted"/>
<evidence type="ECO:0000313" key="2">
    <source>
        <dbReference type="EMBL" id="MCE8001861.1"/>
    </source>
</evidence>
<dbReference type="InterPro" id="IPR011990">
    <property type="entry name" value="TPR-like_helical_dom_sf"/>
</dbReference>
<evidence type="ECO:0000256" key="1">
    <source>
        <dbReference type="SAM" id="SignalP"/>
    </source>
</evidence>
<dbReference type="InterPro" id="IPR050767">
    <property type="entry name" value="Sel1_AlgK"/>
</dbReference>
<feature type="signal peptide" evidence="1">
    <location>
        <begin position="1"/>
        <end position="27"/>
    </location>
</feature>
<feature type="chain" id="PRO_5046269401" evidence="1">
    <location>
        <begin position="28"/>
        <end position="334"/>
    </location>
</feature>